<protein>
    <submittedName>
        <fullName evidence="1">Uncharacterized protein</fullName>
    </submittedName>
</protein>
<name>A0A967F3G5_9PROT</name>
<evidence type="ECO:0000313" key="2">
    <source>
        <dbReference type="Proteomes" id="UP000761264"/>
    </source>
</evidence>
<proteinExistence type="predicted"/>
<accession>A0A967F3G5</accession>
<dbReference type="EMBL" id="JAAQPH010000038">
    <property type="protein sequence ID" value="NIA72308.1"/>
    <property type="molecule type" value="Genomic_DNA"/>
</dbReference>
<comment type="caution">
    <text evidence="1">The sequence shown here is derived from an EMBL/GenBank/DDBJ whole genome shotgun (WGS) entry which is preliminary data.</text>
</comment>
<dbReference type="Proteomes" id="UP000761264">
    <property type="component" value="Unassembled WGS sequence"/>
</dbReference>
<dbReference type="RefSeq" id="WP_167231455.1">
    <property type="nucleotide sequence ID" value="NZ_JAAQPH010000038.1"/>
</dbReference>
<organism evidence="1 2">
    <name type="scientific">Pelagibius litoralis</name>
    <dbReference type="NCBI Taxonomy" id="374515"/>
    <lineage>
        <taxon>Bacteria</taxon>
        <taxon>Pseudomonadati</taxon>
        <taxon>Pseudomonadota</taxon>
        <taxon>Alphaproteobacteria</taxon>
        <taxon>Rhodospirillales</taxon>
        <taxon>Rhodovibrionaceae</taxon>
        <taxon>Pelagibius</taxon>
    </lineage>
</organism>
<keyword evidence="2" id="KW-1185">Reference proteome</keyword>
<sequence>MSKPICKGCDKRPEELQEYVDMAKLEDMTPDEYVQSEEGTYNPDNGHFLCTPCYAKAGMPSSPRGWVCP</sequence>
<evidence type="ECO:0000313" key="1">
    <source>
        <dbReference type="EMBL" id="NIA72308.1"/>
    </source>
</evidence>
<dbReference type="AlphaFoldDB" id="A0A967F3G5"/>
<reference evidence="1" key="1">
    <citation type="submission" date="2020-03" db="EMBL/GenBank/DDBJ databases">
        <title>Genome of Pelagibius litoralis DSM 21314T.</title>
        <authorList>
            <person name="Wang G."/>
        </authorList>
    </citation>
    <scope>NUCLEOTIDE SEQUENCE</scope>
    <source>
        <strain evidence="1">DSM 21314</strain>
    </source>
</reference>
<gene>
    <name evidence="1" type="ORF">HBA54_27330</name>
</gene>